<dbReference type="EMBL" id="CP038152">
    <property type="protein sequence ID" value="QBR04079.1"/>
    <property type="molecule type" value="Genomic_DNA"/>
</dbReference>
<dbReference type="GO" id="GO:0004803">
    <property type="term" value="F:transposase activity"/>
    <property type="evidence" value="ECO:0007669"/>
    <property type="project" value="InterPro"/>
</dbReference>
<dbReference type="InterPro" id="IPR036397">
    <property type="entry name" value="RNaseH_sf"/>
</dbReference>
<keyword evidence="1" id="KW-0175">Coiled coil</keyword>
<keyword evidence="4" id="KW-1185">Reference proteome</keyword>
<dbReference type="KEGG" id="ppai:E1956_43705"/>
<dbReference type="GO" id="GO:0015074">
    <property type="term" value="P:DNA integration"/>
    <property type="evidence" value="ECO:0007669"/>
    <property type="project" value="InterPro"/>
</dbReference>
<dbReference type="Pfam" id="PF01527">
    <property type="entry name" value="HTH_Tnp_1"/>
    <property type="match status" value="1"/>
</dbReference>
<dbReference type="InterPro" id="IPR050900">
    <property type="entry name" value="Transposase_IS3/IS150/IS904"/>
</dbReference>
<name>A0A4P7D5S8_9BURK</name>
<dbReference type="Pfam" id="PF13276">
    <property type="entry name" value="HTH_21"/>
    <property type="match status" value="1"/>
</dbReference>
<dbReference type="AlphaFoldDB" id="A0A4P7D5S8"/>
<dbReference type="Proteomes" id="UP000295727">
    <property type="component" value="Plasmid unnamed1"/>
</dbReference>
<dbReference type="OrthoDB" id="5365969at2"/>
<organism evidence="3 4">
    <name type="scientific">Paraburkholderia pallida</name>
    <dbReference type="NCBI Taxonomy" id="2547399"/>
    <lineage>
        <taxon>Bacteria</taxon>
        <taxon>Pseudomonadati</taxon>
        <taxon>Pseudomonadota</taxon>
        <taxon>Betaproteobacteria</taxon>
        <taxon>Burkholderiales</taxon>
        <taxon>Burkholderiaceae</taxon>
        <taxon>Paraburkholderia</taxon>
    </lineage>
</organism>
<accession>A0A4P7D5S8</accession>
<evidence type="ECO:0000259" key="2">
    <source>
        <dbReference type="PROSITE" id="PS50994"/>
    </source>
</evidence>
<dbReference type="InterPro" id="IPR001584">
    <property type="entry name" value="Integrase_cat-core"/>
</dbReference>
<dbReference type="Gene3D" id="1.10.10.60">
    <property type="entry name" value="Homeodomain-like"/>
    <property type="match status" value="1"/>
</dbReference>
<dbReference type="InterPro" id="IPR012337">
    <property type="entry name" value="RNaseH-like_sf"/>
</dbReference>
<dbReference type="InterPro" id="IPR002514">
    <property type="entry name" value="Transposase_8"/>
</dbReference>
<feature type="coiled-coil region" evidence="1">
    <location>
        <begin position="59"/>
        <end position="86"/>
    </location>
</feature>
<dbReference type="SUPFAM" id="SSF53098">
    <property type="entry name" value="Ribonuclease H-like"/>
    <property type="match status" value="1"/>
</dbReference>
<geneLocation type="plasmid" evidence="3 4">
    <name>unnamed1</name>
</geneLocation>
<sequence length="391" mass="45017">MGNPRARYTQEFMIEAVRMVRGGQSMAAVAKILGISPKTLHNWVKADTAGKLNGAGKQVSAEQMEIARLRAELARVKMERDILEKAGGVLREGVGMKYAWIERHSRQWPVSLLCQALGVSPSGYHARKARDIDTERPRRRISHDSLLVHIKAVHAQSKGEYGWPRVWKKLLAQGIRVSKDRVQQLMKLHGIRAKTKRRFKATTDSNHSLPVAPNLLQRDFSPGRPDQAWSTDITYLWTEEGWLYLTVILDLFSRQVVGWSMQPHMRTELVSEALRMAWFRRRPQAGLIVHSDRGSQYCSREFQDLLKGYGMRSSMSRRGNCWDNAPTESLWGSLKRARILGQRFATRREAMDEVIDWLSFYNHSRLHSTLDYVSPMQFEQDWHAAQNQRVA</sequence>
<keyword evidence="3" id="KW-0614">Plasmid</keyword>
<dbReference type="InterPro" id="IPR048020">
    <property type="entry name" value="Transpos_IS3"/>
</dbReference>
<feature type="domain" description="Integrase catalytic" evidence="2">
    <location>
        <begin position="221"/>
        <end position="383"/>
    </location>
</feature>
<dbReference type="RefSeq" id="WP_134760114.1">
    <property type="nucleotide sequence ID" value="NZ_CP038152.1"/>
</dbReference>
<evidence type="ECO:0000313" key="3">
    <source>
        <dbReference type="EMBL" id="QBR04079.1"/>
    </source>
</evidence>
<reference evidence="3 4" key="1">
    <citation type="submission" date="2019-03" db="EMBL/GenBank/DDBJ databases">
        <title>Paraburkholderia sp. 7MH5, isolated from subtropical forest soil.</title>
        <authorList>
            <person name="Gao Z.-H."/>
            <person name="Qiu L.-H."/>
        </authorList>
    </citation>
    <scope>NUCLEOTIDE SEQUENCE [LARGE SCALE GENOMIC DNA]</scope>
    <source>
        <strain evidence="3 4">7MH5</strain>
        <plasmid evidence="3 4">unnamed1</plasmid>
    </source>
</reference>
<dbReference type="SUPFAM" id="SSF46689">
    <property type="entry name" value="Homeodomain-like"/>
    <property type="match status" value="1"/>
</dbReference>
<dbReference type="GO" id="GO:0003677">
    <property type="term" value="F:DNA binding"/>
    <property type="evidence" value="ECO:0007669"/>
    <property type="project" value="InterPro"/>
</dbReference>
<dbReference type="InterPro" id="IPR009057">
    <property type="entry name" value="Homeodomain-like_sf"/>
</dbReference>
<dbReference type="Pfam" id="PF13333">
    <property type="entry name" value="rve_2"/>
    <property type="match status" value="1"/>
</dbReference>
<dbReference type="NCBIfam" id="NF033516">
    <property type="entry name" value="transpos_IS3"/>
    <property type="match status" value="1"/>
</dbReference>
<dbReference type="Pfam" id="PF00665">
    <property type="entry name" value="rve"/>
    <property type="match status" value="1"/>
</dbReference>
<proteinExistence type="predicted"/>
<dbReference type="PANTHER" id="PTHR46889">
    <property type="entry name" value="TRANSPOSASE INSF FOR INSERTION SEQUENCE IS3B-RELATED"/>
    <property type="match status" value="1"/>
</dbReference>
<evidence type="ECO:0000256" key="1">
    <source>
        <dbReference type="SAM" id="Coils"/>
    </source>
</evidence>
<evidence type="ECO:0000313" key="4">
    <source>
        <dbReference type="Proteomes" id="UP000295727"/>
    </source>
</evidence>
<protein>
    <submittedName>
        <fullName evidence="3">IS3 family transposase</fullName>
    </submittedName>
</protein>
<dbReference type="InterPro" id="IPR025948">
    <property type="entry name" value="HTH-like_dom"/>
</dbReference>
<dbReference type="PROSITE" id="PS50994">
    <property type="entry name" value="INTEGRASE"/>
    <property type="match status" value="1"/>
</dbReference>
<dbReference type="GO" id="GO:0006313">
    <property type="term" value="P:DNA transposition"/>
    <property type="evidence" value="ECO:0007669"/>
    <property type="project" value="InterPro"/>
</dbReference>
<gene>
    <name evidence="3" type="ORF">E1956_43705</name>
</gene>
<dbReference type="PANTHER" id="PTHR46889:SF4">
    <property type="entry name" value="TRANSPOSASE INSO FOR INSERTION SEQUENCE ELEMENT IS911B-RELATED"/>
    <property type="match status" value="1"/>
</dbReference>
<dbReference type="Gene3D" id="3.30.420.10">
    <property type="entry name" value="Ribonuclease H-like superfamily/Ribonuclease H"/>
    <property type="match status" value="1"/>
</dbReference>